<accession>A0ABV3IGR5</accession>
<comment type="caution">
    <text evidence="1">The sequence shown here is derived from an EMBL/GenBank/DDBJ whole genome shotgun (WGS) entry which is preliminary data.</text>
</comment>
<dbReference type="PANTHER" id="PTHR12526:SF630">
    <property type="entry name" value="GLYCOSYLTRANSFERASE"/>
    <property type="match status" value="1"/>
</dbReference>
<dbReference type="SUPFAM" id="SSF53756">
    <property type="entry name" value="UDP-Glycosyltransferase/glycogen phosphorylase"/>
    <property type="match status" value="1"/>
</dbReference>
<dbReference type="PANTHER" id="PTHR12526">
    <property type="entry name" value="GLYCOSYLTRANSFERASE"/>
    <property type="match status" value="1"/>
</dbReference>
<dbReference type="Gene3D" id="3.40.50.2000">
    <property type="entry name" value="Glycogen Phosphorylase B"/>
    <property type="match status" value="2"/>
</dbReference>
<name>A0ABV3IGR5_9BACI</name>
<evidence type="ECO:0000313" key="1">
    <source>
        <dbReference type="EMBL" id="MEV4913528.1"/>
    </source>
</evidence>
<proteinExistence type="predicted"/>
<evidence type="ECO:0000313" key="2">
    <source>
        <dbReference type="Proteomes" id="UP001552502"/>
    </source>
</evidence>
<dbReference type="Proteomes" id="UP001552502">
    <property type="component" value="Unassembled WGS sequence"/>
</dbReference>
<organism evidence="1 2">
    <name type="scientific">Bacillus proteolyticus</name>
    <dbReference type="NCBI Taxonomy" id="2026192"/>
    <lineage>
        <taxon>Bacteria</taxon>
        <taxon>Bacillati</taxon>
        <taxon>Bacillota</taxon>
        <taxon>Bacilli</taxon>
        <taxon>Bacillales</taxon>
        <taxon>Bacillaceae</taxon>
        <taxon>Bacillus</taxon>
        <taxon>Bacillus cereus group</taxon>
    </lineage>
</organism>
<gene>
    <name evidence="1" type="ORF">MRBLBA1_004440</name>
</gene>
<dbReference type="RefSeq" id="WP_199638439.1">
    <property type="nucleotide sequence ID" value="NZ_JBEGIE010000055.1"/>
</dbReference>
<keyword evidence="2" id="KW-1185">Reference proteome</keyword>
<dbReference type="EMBL" id="JBEGIE010000055">
    <property type="protein sequence ID" value="MEV4913528.1"/>
    <property type="molecule type" value="Genomic_DNA"/>
</dbReference>
<reference evidence="1 2" key="1">
    <citation type="journal article" date="2023" name="Proc. Natl. Acad. Sci. U.S.A.">
        <title>Bacterial tolerance to host-exuded specialized metabolites structures the maize root microbiome.</title>
        <authorList>
            <person name="Thoenen L."/>
            <person name="Giroud C."/>
            <person name="Kreuzer M."/>
            <person name="Waelchli J."/>
            <person name="Gfeller V."/>
            <person name="Deslandes-Herold G."/>
            <person name="Mateo P."/>
            <person name="Robert C.A.M."/>
            <person name="Ahrens C.H."/>
            <person name="Rubio-Somoza I."/>
            <person name="Bruggmann R."/>
            <person name="Erb M."/>
            <person name="Schlaeppi K."/>
        </authorList>
    </citation>
    <scope>NUCLEOTIDE SEQUENCE [LARGE SCALE GENOMIC DNA]</scope>
    <source>
        <strain evidence="1 2">LBA1-1-1.1</strain>
    </source>
</reference>
<dbReference type="Pfam" id="PF13692">
    <property type="entry name" value="Glyco_trans_1_4"/>
    <property type="match status" value="1"/>
</dbReference>
<protein>
    <submittedName>
        <fullName evidence="1">Glycosyltransferase family 4 protein</fullName>
    </submittedName>
</protein>
<dbReference type="CDD" id="cd03801">
    <property type="entry name" value="GT4_PimA-like"/>
    <property type="match status" value="1"/>
</dbReference>
<sequence length="373" mass="44143">MEFLILTHQYPKENNLYRNGFVHQRVKAYMECGHNPVVWVMHEKETKEVYFFDDVRVIEGNQEEFNKYIKETKVDRILVHFLLENMVGSLLEIDTRIPVIVWVHGFEALRWYHRLFNPLSVDAWRGLKIKKNYKQLQAFKYFNEKNKLENLCYIFVSNWMKEIAEKDVKTKFGKNCIIPNYINTDLFEYEEKEVEKRKKILLIRPFHNKKYANDIAVKAILELSKRSFFEDFEIEIYGSGAYFDKETRDLTSFSNVKIHNKFLTQEEISSIHKRFGIFLCPTRQDAQGVSMCEAMSSGLIPITTNNTAIPEFVTNLDTGFLTENPSQIAEAILYLYDRPEVFKEMSKKTSISINEKCNYEATIKKELDKIVYL</sequence>